<feature type="transmembrane region" description="Helical" evidence="1">
    <location>
        <begin position="102"/>
        <end position="123"/>
    </location>
</feature>
<name>A0A1G2L4K2_9BACT</name>
<evidence type="ECO:0000256" key="1">
    <source>
        <dbReference type="SAM" id="Phobius"/>
    </source>
</evidence>
<evidence type="ECO:0000313" key="3">
    <source>
        <dbReference type="Proteomes" id="UP000177982"/>
    </source>
</evidence>
<evidence type="ECO:0000313" key="2">
    <source>
        <dbReference type="EMBL" id="OHA06623.1"/>
    </source>
</evidence>
<keyword evidence="1" id="KW-0472">Membrane</keyword>
<sequence>MTFLSYISWHYTAGLRSLAEDAAGFIKASAGFFSVTYLLRTILYPWHSYSEPYKRGFYISELIWTLSQNLISRVLGAIVRLITIFLGIIFTVASTAASAVCVALWILMPAIIPALLIAGILILL</sequence>
<reference evidence="2 3" key="1">
    <citation type="journal article" date="2016" name="Nat. Commun.">
        <title>Thousands of microbial genomes shed light on interconnected biogeochemical processes in an aquifer system.</title>
        <authorList>
            <person name="Anantharaman K."/>
            <person name="Brown C.T."/>
            <person name="Hug L.A."/>
            <person name="Sharon I."/>
            <person name="Castelle C.J."/>
            <person name="Probst A.J."/>
            <person name="Thomas B.C."/>
            <person name="Singh A."/>
            <person name="Wilkins M.J."/>
            <person name="Karaoz U."/>
            <person name="Brodie E.L."/>
            <person name="Williams K.H."/>
            <person name="Hubbard S.S."/>
            <person name="Banfield J.F."/>
        </authorList>
    </citation>
    <scope>NUCLEOTIDE SEQUENCE [LARGE SCALE GENOMIC DNA]</scope>
</reference>
<proteinExistence type="predicted"/>
<gene>
    <name evidence="2" type="ORF">A2934_00950</name>
</gene>
<accession>A0A1G2L4K2</accession>
<keyword evidence="1" id="KW-0812">Transmembrane</keyword>
<dbReference type="AlphaFoldDB" id="A0A1G2L4K2"/>
<dbReference type="EMBL" id="MHQO01000026">
    <property type="protein sequence ID" value="OHA06623.1"/>
    <property type="molecule type" value="Genomic_DNA"/>
</dbReference>
<keyword evidence="1" id="KW-1133">Transmembrane helix</keyword>
<organism evidence="2 3">
    <name type="scientific">Candidatus Sungbacteria bacterium RIFCSPLOWO2_01_FULL_47_10</name>
    <dbReference type="NCBI Taxonomy" id="1802276"/>
    <lineage>
        <taxon>Bacteria</taxon>
        <taxon>Candidatus Sungiibacteriota</taxon>
    </lineage>
</organism>
<comment type="caution">
    <text evidence="2">The sequence shown here is derived from an EMBL/GenBank/DDBJ whole genome shotgun (WGS) entry which is preliminary data.</text>
</comment>
<dbReference type="Proteomes" id="UP000177982">
    <property type="component" value="Unassembled WGS sequence"/>
</dbReference>
<feature type="transmembrane region" description="Helical" evidence="1">
    <location>
        <begin position="74"/>
        <end position="96"/>
    </location>
</feature>
<protein>
    <submittedName>
        <fullName evidence="2">Uncharacterized protein</fullName>
    </submittedName>
</protein>